<dbReference type="Proteomes" id="UP000281128">
    <property type="component" value="Unassembled WGS sequence"/>
</dbReference>
<dbReference type="RefSeq" id="WP_121167412.1">
    <property type="nucleotide sequence ID" value="NZ_RAPE01000003.1"/>
</dbReference>
<dbReference type="PANTHER" id="PTHR22911:SF135">
    <property type="entry name" value="BLR4310 PROTEIN"/>
    <property type="match status" value="1"/>
</dbReference>
<keyword evidence="1" id="KW-1133">Transmembrane helix</keyword>
<gene>
    <name evidence="3" type="ORF">D6850_12515</name>
</gene>
<feature type="transmembrane region" description="Helical" evidence="1">
    <location>
        <begin position="176"/>
        <end position="194"/>
    </location>
</feature>
<proteinExistence type="predicted"/>
<feature type="transmembrane region" description="Helical" evidence="1">
    <location>
        <begin position="206"/>
        <end position="225"/>
    </location>
</feature>
<reference evidence="3 4" key="1">
    <citation type="submission" date="2018-09" db="EMBL/GenBank/DDBJ databases">
        <title>Roseovarius spongiae sp. nov., isolated from a marine sponge.</title>
        <authorList>
            <person name="Zhuang L."/>
            <person name="Luo L."/>
        </authorList>
    </citation>
    <scope>NUCLEOTIDE SEQUENCE [LARGE SCALE GENOMIC DNA]</scope>
    <source>
        <strain evidence="3 4">HN-E21</strain>
    </source>
</reference>
<feature type="transmembrane region" description="Helical" evidence="1">
    <location>
        <begin position="260"/>
        <end position="280"/>
    </location>
</feature>
<feature type="transmembrane region" description="Helical" evidence="1">
    <location>
        <begin position="237"/>
        <end position="254"/>
    </location>
</feature>
<dbReference type="EMBL" id="RAPE01000003">
    <property type="protein sequence ID" value="RKF13998.1"/>
    <property type="molecule type" value="Genomic_DNA"/>
</dbReference>
<keyword evidence="1" id="KW-0472">Membrane</keyword>
<feature type="transmembrane region" description="Helical" evidence="1">
    <location>
        <begin position="122"/>
        <end position="141"/>
    </location>
</feature>
<evidence type="ECO:0000313" key="4">
    <source>
        <dbReference type="Proteomes" id="UP000281128"/>
    </source>
</evidence>
<dbReference type="SUPFAM" id="SSF103481">
    <property type="entry name" value="Multidrug resistance efflux transporter EmrE"/>
    <property type="match status" value="2"/>
</dbReference>
<keyword evidence="4" id="KW-1185">Reference proteome</keyword>
<feature type="transmembrane region" description="Helical" evidence="1">
    <location>
        <begin position="96"/>
        <end position="115"/>
    </location>
</feature>
<sequence length="291" mass="30258">MSEHLKGIAITALGVLFVVPDSLFVRLIDAEPFAIAFWRALTAGGLIAAGVLMLRGASGFGAVLRTGRAGAIYTFLIGLSAPGFVVAVSLTSVANVVFIFASIPVFAAIFSRLFLGEAISGRMILTMLAVGAGLGVIAYGSHGNEVASWQGDLVALMVSICFAGALTAVRRVRATSMIPAIPIGYLLAACLMFIVSDPFAAWSSQWPLLLAHGGFIAISTSLLTLGPRFISSPEVSLLILLESVLAPLLVWAIVGEDPGPWALSGGALVIGALLVSNLVAMRAHDRRRTVS</sequence>
<evidence type="ECO:0000313" key="3">
    <source>
        <dbReference type="EMBL" id="RKF13998.1"/>
    </source>
</evidence>
<feature type="transmembrane region" description="Helical" evidence="1">
    <location>
        <begin position="71"/>
        <end position="90"/>
    </location>
</feature>
<dbReference type="PANTHER" id="PTHR22911">
    <property type="entry name" value="ACYL-MALONYL CONDENSING ENZYME-RELATED"/>
    <property type="match status" value="1"/>
</dbReference>
<dbReference type="InterPro" id="IPR037185">
    <property type="entry name" value="EmrE-like"/>
</dbReference>
<feature type="transmembrane region" description="Helical" evidence="1">
    <location>
        <begin position="40"/>
        <end position="64"/>
    </location>
</feature>
<accession>A0A3A8B8L9</accession>
<dbReference type="AlphaFoldDB" id="A0A3A8B8L9"/>
<evidence type="ECO:0000259" key="2">
    <source>
        <dbReference type="Pfam" id="PF00892"/>
    </source>
</evidence>
<dbReference type="InterPro" id="IPR000620">
    <property type="entry name" value="EamA_dom"/>
</dbReference>
<dbReference type="Pfam" id="PF00892">
    <property type="entry name" value="EamA"/>
    <property type="match status" value="1"/>
</dbReference>
<comment type="caution">
    <text evidence="3">The sequence shown here is derived from an EMBL/GenBank/DDBJ whole genome shotgun (WGS) entry which is preliminary data.</text>
</comment>
<name>A0A3A8B8L9_9RHOB</name>
<organism evidence="3 4">
    <name type="scientific">Roseovarius spongiae</name>
    <dbReference type="NCBI Taxonomy" id="2320272"/>
    <lineage>
        <taxon>Bacteria</taxon>
        <taxon>Pseudomonadati</taxon>
        <taxon>Pseudomonadota</taxon>
        <taxon>Alphaproteobacteria</taxon>
        <taxon>Rhodobacterales</taxon>
        <taxon>Roseobacteraceae</taxon>
        <taxon>Roseovarius</taxon>
    </lineage>
</organism>
<feature type="domain" description="EamA" evidence="2">
    <location>
        <begin position="8"/>
        <end position="137"/>
    </location>
</feature>
<feature type="transmembrane region" description="Helical" evidence="1">
    <location>
        <begin position="153"/>
        <end position="169"/>
    </location>
</feature>
<protein>
    <submittedName>
        <fullName evidence="3">DMT family transporter</fullName>
    </submittedName>
</protein>
<dbReference type="OrthoDB" id="9810239at2"/>
<keyword evidence="1" id="KW-0812">Transmembrane</keyword>
<dbReference type="GO" id="GO:0016020">
    <property type="term" value="C:membrane"/>
    <property type="evidence" value="ECO:0007669"/>
    <property type="project" value="InterPro"/>
</dbReference>
<evidence type="ECO:0000256" key="1">
    <source>
        <dbReference type="SAM" id="Phobius"/>
    </source>
</evidence>